<dbReference type="OrthoDB" id="9806903at2"/>
<evidence type="ECO:0000313" key="6">
    <source>
        <dbReference type="EMBL" id="ODA29745.1"/>
    </source>
</evidence>
<accession>A0A1C3E922</accession>
<dbReference type="PANTHER" id="PTHR42960:SF1">
    <property type="entry name" value="YCF46 PROTEIN"/>
    <property type="match status" value="1"/>
</dbReference>
<dbReference type="Proteomes" id="UP000094828">
    <property type="component" value="Unassembled WGS sequence"/>
</dbReference>
<reference evidence="6 7" key="1">
    <citation type="submission" date="2016-05" db="EMBL/GenBank/DDBJ databases">
        <title>Genomic and physiological characterization of Planctopirus sp. isolated from fresh water lake.</title>
        <authorList>
            <person name="Subhash Y."/>
            <person name="Ramana C."/>
        </authorList>
    </citation>
    <scope>NUCLEOTIDE SEQUENCE [LARGE SCALE GENOMIC DNA]</scope>
    <source>
        <strain evidence="6 7">JC280</strain>
    </source>
</reference>
<dbReference type="InterPro" id="IPR003959">
    <property type="entry name" value="ATPase_AAA_core"/>
</dbReference>
<name>A0A1C3E922_9PLAN</name>
<dbReference type="PANTHER" id="PTHR42960">
    <property type="entry name" value="YCF46 PROTEIN"/>
    <property type="match status" value="1"/>
</dbReference>
<dbReference type="SMART" id="SM00382">
    <property type="entry name" value="AAA"/>
    <property type="match status" value="1"/>
</dbReference>
<feature type="domain" description="AAA+ ATPase" evidence="5">
    <location>
        <begin position="263"/>
        <end position="398"/>
    </location>
</feature>
<dbReference type="AlphaFoldDB" id="A0A1C3E922"/>
<dbReference type="Gene3D" id="3.40.50.300">
    <property type="entry name" value="P-loop containing nucleotide triphosphate hydrolases"/>
    <property type="match status" value="1"/>
</dbReference>
<protein>
    <recommendedName>
        <fullName evidence="4">Uncharacterized AAA domain-containing protein ycf46</fullName>
    </recommendedName>
</protein>
<organism evidence="6 7">
    <name type="scientific">Planctopirus hydrillae</name>
    <dbReference type="NCBI Taxonomy" id="1841610"/>
    <lineage>
        <taxon>Bacteria</taxon>
        <taxon>Pseudomonadati</taxon>
        <taxon>Planctomycetota</taxon>
        <taxon>Planctomycetia</taxon>
        <taxon>Planctomycetales</taxon>
        <taxon>Planctomycetaceae</taxon>
        <taxon>Planctopirus</taxon>
    </lineage>
</organism>
<keyword evidence="2" id="KW-0067">ATP-binding</keyword>
<dbReference type="InterPro" id="IPR052381">
    <property type="entry name" value="AAA_domain_protein"/>
</dbReference>
<comment type="similarity">
    <text evidence="3">Belongs to the AAA ATPase family. Highly divergent.</text>
</comment>
<dbReference type="STRING" id="1841610.A6X21_07595"/>
<dbReference type="InterPro" id="IPR027417">
    <property type="entry name" value="P-loop_NTPase"/>
</dbReference>
<dbReference type="Pfam" id="PF00004">
    <property type="entry name" value="AAA"/>
    <property type="match status" value="1"/>
</dbReference>
<keyword evidence="7" id="KW-1185">Reference proteome</keyword>
<gene>
    <name evidence="6" type="ORF">A6X21_07595</name>
</gene>
<comment type="caution">
    <text evidence="6">The sequence shown here is derived from an EMBL/GenBank/DDBJ whole genome shotgun (WGS) entry which is preliminary data.</text>
</comment>
<sequence length="501" mass="54906">MQFSQQLVEHIQAAFSGLWIQSPEAEEVEWRLRALAQEHHWQLAAWDLSQGLRSLSESAEGLSAAPAAPDRISDPLSALQHFLERPTTADFTAELLVLPNFHRFLQNPEIIQQLIRGLRLGKQLRKFLVILAPIVQLPPELQRQFVVLEFPLPQADELGEIARELVADAPSLIPTGPTWQQLLDAAAGLTRSEAENAFSLSLVRHGTFQPDVIWELKSQTLRQQSLLRLHRGRESFAALGGLSALKQFCRQALRPRSGTQRVTARGILLLSPPGCGKSAFCRALGQETGRPVLTLDLGAVLGGIVGETERNIRQALQVVDAMAPCVLFVDELEKGLSGVGGTGDAGVATRLFGTLLTWLSDHTSDVFFVGTANSIQQLPPEFTRAERLDGVFFVDLPAPPQRQEIWSLYRKEYDIAASEPIPADTGWTGAEIKSCCRLSALLGISLADAARQVVPVSRTSAEAIEHLRQWANGRCLSADVPGLFTHTSNSTSRRKVTPSTN</sequence>
<dbReference type="InterPro" id="IPR003593">
    <property type="entry name" value="AAA+_ATPase"/>
</dbReference>
<dbReference type="EMBL" id="LYDR01000124">
    <property type="protein sequence ID" value="ODA29745.1"/>
    <property type="molecule type" value="Genomic_DNA"/>
</dbReference>
<dbReference type="GO" id="GO:0016887">
    <property type="term" value="F:ATP hydrolysis activity"/>
    <property type="evidence" value="ECO:0007669"/>
    <property type="project" value="InterPro"/>
</dbReference>
<dbReference type="GO" id="GO:0005524">
    <property type="term" value="F:ATP binding"/>
    <property type="evidence" value="ECO:0007669"/>
    <property type="project" value="UniProtKB-KW"/>
</dbReference>
<keyword evidence="1" id="KW-0547">Nucleotide-binding</keyword>
<dbReference type="SUPFAM" id="SSF52540">
    <property type="entry name" value="P-loop containing nucleoside triphosphate hydrolases"/>
    <property type="match status" value="1"/>
</dbReference>
<evidence type="ECO:0000313" key="7">
    <source>
        <dbReference type="Proteomes" id="UP000094828"/>
    </source>
</evidence>
<evidence type="ECO:0000256" key="4">
    <source>
        <dbReference type="ARBA" id="ARBA00040480"/>
    </source>
</evidence>
<dbReference type="RefSeq" id="WP_068849307.1">
    <property type="nucleotide sequence ID" value="NZ_LYDR01000124.1"/>
</dbReference>
<evidence type="ECO:0000256" key="2">
    <source>
        <dbReference type="ARBA" id="ARBA00022840"/>
    </source>
</evidence>
<evidence type="ECO:0000259" key="5">
    <source>
        <dbReference type="SMART" id="SM00382"/>
    </source>
</evidence>
<proteinExistence type="inferred from homology"/>
<evidence type="ECO:0000256" key="1">
    <source>
        <dbReference type="ARBA" id="ARBA00022741"/>
    </source>
</evidence>
<evidence type="ECO:0000256" key="3">
    <source>
        <dbReference type="ARBA" id="ARBA00038088"/>
    </source>
</evidence>